<evidence type="ECO:0000256" key="2">
    <source>
        <dbReference type="ARBA" id="ARBA00013025"/>
    </source>
</evidence>
<dbReference type="Proteomes" id="UP001060112">
    <property type="component" value="Chromosome"/>
</dbReference>
<evidence type="ECO:0000259" key="8">
    <source>
        <dbReference type="Pfam" id="PF02875"/>
    </source>
</evidence>
<reference evidence="9" key="1">
    <citation type="submission" date="2022-07" db="EMBL/GenBank/DDBJ databases">
        <title>Faecal culturing of patients with breast cancer.</title>
        <authorList>
            <person name="Teng N.M.Y."/>
            <person name="Kiu R."/>
            <person name="Evans R."/>
            <person name="Baker D.J."/>
            <person name="Zenner C."/>
            <person name="Robinson S.D."/>
            <person name="Hall L.J."/>
        </authorList>
    </citation>
    <scope>NUCLEOTIDE SEQUENCE</scope>
    <source>
        <strain evidence="9">LH1062</strain>
    </source>
</reference>
<sequence length="197" mass="23023">MQEIQNIENHDGFLTYDYRGHHITLQTSAIYQCQNSALAVEILEYLKEYDYLTFSDKQLLDGLKEAMWAGRFEIVCKQPLMIIDGAHNKEGMEAFYQSARKYSNIKIIFSALKDKDTHAMMELLLKLTDDITVCEFDFYRAQTVEKLAEDFPVKLQKDWHQAIDEAFLHQGVVFITGSLYFLAQVRPYILQYAKKIK</sequence>
<keyword evidence="5" id="KW-0067">ATP-binding</keyword>
<dbReference type="InterPro" id="IPR004101">
    <property type="entry name" value="Mur_ligase_C"/>
</dbReference>
<protein>
    <recommendedName>
        <fullName evidence="2">tetrahydrofolate synthase</fullName>
        <ecNumber evidence="2">6.3.2.17</ecNumber>
    </recommendedName>
    <alternativeName>
        <fullName evidence="6">Tetrahydrofolylpolyglutamate synthase</fullName>
    </alternativeName>
</protein>
<comment type="similarity">
    <text evidence="1">Belongs to the folylpolyglutamate synthase family.</text>
</comment>
<feature type="domain" description="Mur ligase C-terminal" evidence="8">
    <location>
        <begin position="70"/>
        <end position="178"/>
    </location>
</feature>
<dbReference type="InterPro" id="IPR001645">
    <property type="entry name" value="Folylpolyglutamate_synth"/>
</dbReference>
<evidence type="ECO:0000256" key="6">
    <source>
        <dbReference type="ARBA" id="ARBA00030592"/>
    </source>
</evidence>
<dbReference type="Gene3D" id="3.90.190.20">
    <property type="entry name" value="Mur ligase, C-terminal domain"/>
    <property type="match status" value="1"/>
</dbReference>
<dbReference type="PANTHER" id="PTHR11136">
    <property type="entry name" value="FOLYLPOLYGLUTAMATE SYNTHASE-RELATED"/>
    <property type="match status" value="1"/>
</dbReference>
<dbReference type="EC" id="6.3.2.17" evidence="2"/>
<dbReference type="InterPro" id="IPR036615">
    <property type="entry name" value="Mur_ligase_C_dom_sf"/>
</dbReference>
<dbReference type="EMBL" id="CP101620">
    <property type="protein sequence ID" value="UTY40878.1"/>
    <property type="molecule type" value="Genomic_DNA"/>
</dbReference>
<keyword evidence="10" id="KW-1185">Reference proteome</keyword>
<evidence type="ECO:0000256" key="1">
    <source>
        <dbReference type="ARBA" id="ARBA00008276"/>
    </source>
</evidence>
<evidence type="ECO:0000256" key="4">
    <source>
        <dbReference type="ARBA" id="ARBA00022741"/>
    </source>
</evidence>
<evidence type="ECO:0000256" key="3">
    <source>
        <dbReference type="ARBA" id="ARBA00022598"/>
    </source>
</evidence>
<name>A0ABY5I830_9FIRM</name>
<keyword evidence="4" id="KW-0547">Nucleotide-binding</keyword>
<evidence type="ECO:0000313" key="10">
    <source>
        <dbReference type="Proteomes" id="UP001060112"/>
    </source>
</evidence>
<proteinExistence type="inferred from homology"/>
<accession>A0ABY5I830</accession>
<evidence type="ECO:0000256" key="7">
    <source>
        <dbReference type="ARBA" id="ARBA00047493"/>
    </source>
</evidence>
<evidence type="ECO:0000313" key="9">
    <source>
        <dbReference type="EMBL" id="UTY40878.1"/>
    </source>
</evidence>
<dbReference type="Pfam" id="PF02875">
    <property type="entry name" value="Mur_ligase_C"/>
    <property type="match status" value="1"/>
</dbReference>
<dbReference type="SUPFAM" id="SSF53244">
    <property type="entry name" value="MurD-like peptide ligases, peptide-binding domain"/>
    <property type="match status" value="1"/>
</dbReference>
<gene>
    <name evidence="9" type="ORF">NMU03_14865</name>
</gene>
<organism evidence="9 10">
    <name type="scientific">Allocoprobacillus halotolerans</name>
    <dbReference type="NCBI Taxonomy" id="2944914"/>
    <lineage>
        <taxon>Bacteria</taxon>
        <taxon>Bacillati</taxon>
        <taxon>Bacillota</taxon>
        <taxon>Erysipelotrichia</taxon>
        <taxon>Erysipelotrichales</taxon>
        <taxon>Erysipelotrichaceae</taxon>
        <taxon>Allocoprobacillus</taxon>
    </lineage>
</organism>
<evidence type="ECO:0000256" key="5">
    <source>
        <dbReference type="ARBA" id="ARBA00022840"/>
    </source>
</evidence>
<keyword evidence="3" id="KW-0436">Ligase</keyword>
<dbReference type="RefSeq" id="WP_290142361.1">
    <property type="nucleotide sequence ID" value="NZ_CP101620.1"/>
</dbReference>
<dbReference type="PANTHER" id="PTHR11136:SF0">
    <property type="entry name" value="DIHYDROFOLATE SYNTHETASE-RELATED"/>
    <property type="match status" value="1"/>
</dbReference>
<comment type="catalytic activity">
    <reaction evidence="7">
        <text>(6S)-5,6,7,8-tetrahydrofolyl-(gamma-L-Glu)(n) + L-glutamate + ATP = (6S)-5,6,7,8-tetrahydrofolyl-(gamma-L-Glu)(n+1) + ADP + phosphate + H(+)</text>
        <dbReference type="Rhea" id="RHEA:10580"/>
        <dbReference type="Rhea" id="RHEA-COMP:14738"/>
        <dbReference type="Rhea" id="RHEA-COMP:14740"/>
        <dbReference type="ChEBI" id="CHEBI:15378"/>
        <dbReference type="ChEBI" id="CHEBI:29985"/>
        <dbReference type="ChEBI" id="CHEBI:30616"/>
        <dbReference type="ChEBI" id="CHEBI:43474"/>
        <dbReference type="ChEBI" id="CHEBI:141005"/>
        <dbReference type="ChEBI" id="CHEBI:456216"/>
        <dbReference type="EC" id="6.3.2.17"/>
    </reaction>
</comment>